<dbReference type="EC" id="5.3.1.1" evidence="4"/>
<dbReference type="PROSITE" id="PS51440">
    <property type="entry name" value="TIM_2"/>
    <property type="match status" value="1"/>
</dbReference>
<dbReference type="PANTHER" id="PTHR21139">
    <property type="entry name" value="TRIOSEPHOSPHATE ISOMERASE"/>
    <property type="match status" value="1"/>
</dbReference>
<evidence type="ECO:0000313" key="5">
    <source>
        <dbReference type="EMBL" id="KAG5175351.1"/>
    </source>
</evidence>
<dbReference type="Proteomes" id="UP000664859">
    <property type="component" value="Unassembled WGS sequence"/>
</dbReference>
<dbReference type="GO" id="GO:0006094">
    <property type="term" value="P:gluconeogenesis"/>
    <property type="evidence" value="ECO:0007669"/>
    <property type="project" value="UniProtKB-UniPathway"/>
</dbReference>
<dbReference type="InterPro" id="IPR022896">
    <property type="entry name" value="TrioseP_Isoase_bac/euk"/>
</dbReference>
<evidence type="ECO:0000256" key="2">
    <source>
        <dbReference type="ARBA" id="ARBA00011738"/>
    </source>
</evidence>
<accession>A0A835YH06</accession>
<reference evidence="5" key="1">
    <citation type="submission" date="2021-02" db="EMBL/GenBank/DDBJ databases">
        <title>First Annotated Genome of the Yellow-green Alga Tribonema minus.</title>
        <authorList>
            <person name="Mahan K.M."/>
        </authorList>
    </citation>
    <scope>NUCLEOTIDE SEQUENCE</scope>
    <source>
        <strain evidence="5">UTEX B ZZ1240</strain>
    </source>
</reference>
<dbReference type="GO" id="GO:0005829">
    <property type="term" value="C:cytosol"/>
    <property type="evidence" value="ECO:0007669"/>
    <property type="project" value="TreeGrafter"/>
</dbReference>
<dbReference type="InterPro" id="IPR013785">
    <property type="entry name" value="Aldolase_TIM"/>
</dbReference>
<dbReference type="Pfam" id="PF00121">
    <property type="entry name" value="TIM"/>
    <property type="match status" value="1"/>
</dbReference>
<dbReference type="GO" id="GO:0046166">
    <property type="term" value="P:glyceraldehyde-3-phosphate biosynthetic process"/>
    <property type="evidence" value="ECO:0007669"/>
    <property type="project" value="TreeGrafter"/>
</dbReference>
<dbReference type="GO" id="GO:0004807">
    <property type="term" value="F:triose-phosphate isomerase activity"/>
    <property type="evidence" value="ECO:0007669"/>
    <property type="project" value="UniProtKB-EC"/>
</dbReference>
<evidence type="ECO:0000313" key="6">
    <source>
        <dbReference type="Proteomes" id="UP000664859"/>
    </source>
</evidence>
<comment type="similarity">
    <text evidence="1 4">Belongs to the triosephosphate isomerase family.</text>
</comment>
<dbReference type="UniPathway" id="UPA00138"/>
<name>A0A835YH06_9STRA</name>
<protein>
    <recommendedName>
        <fullName evidence="4">Triosephosphate isomerase</fullName>
        <ecNumber evidence="4">5.3.1.1</ecNumber>
    </recommendedName>
</protein>
<comment type="pathway">
    <text evidence="4">Carbohydrate biosynthesis; gluconeogenesis.</text>
</comment>
<dbReference type="Gene3D" id="3.20.20.70">
    <property type="entry name" value="Aldolase class I"/>
    <property type="match status" value="1"/>
</dbReference>
<dbReference type="CDD" id="cd00311">
    <property type="entry name" value="TIM"/>
    <property type="match status" value="1"/>
</dbReference>
<dbReference type="InterPro" id="IPR035990">
    <property type="entry name" value="TIM_sf"/>
</dbReference>
<keyword evidence="4" id="KW-0324">Glycolysis</keyword>
<evidence type="ECO:0000256" key="3">
    <source>
        <dbReference type="ARBA" id="ARBA00023235"/>
    </source>
</evidence>
<comment type="subunit">
    <text evidence="2">Homodimer.</text>
</comment>
<dbReference type="UniPathway" id="UPA00109">
    <property type="reaction ID" value="UER00189"/>
</dbReference>
<gene>
    <name evidence="5" type="ORF">JKP88DRAFT_190494</name>
</gene>
<dbReference type="InterPro" id="IPR000652">
    <property type="entry name" value="Triosephosphate_isomerase"/>
</dbReference>
<dbReference type="HAMAP" id="MF_00147_B">
    <property type="entry name" value="TIM_B"/>
    <property type="match status" value="1"/>
</dbReference>
<evidence type="ECO:0000256" key="1">
    <source>
        <dbReference type="ARBA" id="ARBA00007422"/>
    </source>
</evidence>
<dbReference type="GO" id="GO:0006096">
    <property type="term" value="P:glycolytic process"/>
    <property type="evidence" value="ECO:0007669"/>
    <property type="project" value="UniProtKB-UniPathway"/>
</dbReference>
<keyword evidence="3 4" id="KW-0413">Isomerase</keyword>
<dbReference type="PROSITE" id="PS00171">
    <property type="entry name" value="TIM_1"/>
    <property type="match status" value="1"/>
</dbReference>
<keyword evidence="4" id="KW-0312">Gluconeogenesis</keyword>
<sequence>MPRKYVIGGNWKCNGTVAQVSDLVSTLNKAGDFPSNAEVVIAPTFLHVPMVKDAVRSDVNVSLQNCSVDSFGAYTGEIAPEMIADFGLKWVITGHSERRTGFGGQAGETSEIVAKKTKKAIEAGLTVIACVGESLDEREAGNTLKVVLEEHLAAIADALSQEQWAKVVVAYEPVWAIGTGKTASPEQAQDVHASIRSWLSDKVSPEVAEATRIIYGGSVKGSNAGTLADCADIDGFLVGGASLKPEFIDIINAVEGK</sequence>
<dbReference type="EMBL" id="JAFCMP010000551">
    <property type="protein sequence ID" value="KAG5175351.1"/>
    <property type="molecule type" value="Genomic_DNA"/>
</dbReference>
<organism evidence="5 6">
    <name type="scientific">Tribonema minus</name>
    <dbReference type="NCBI Taxonomy" id="303371"/>
    <lineage>
        <taxon>Eukaryota</taxon>
        <taxon>Sar</taxon>
        <taxon>Stramenopiles</taxon>
        <taxon>Ochrophyta</taxon>
        <taxon>PX clade</taxon>
        <taxon>Xanthophyceae</taxon>
        <taxon>Tribonematales</taxon>
        <taxon>Tribonemataceae</taxon>
        <taxon>Tribonema</taxon>
    </lineage>
</organism>
<dbReference type="GO" id="GO:0019563">
    <property type="term" value="P:glycerol catabolic process"/>
    <property type="evidence" value="ECO:0007669"/>
    <property type="project" value="TreeGrafter"/>
</dbReference>
<evidence type="ECO:0000256" key="4">
    <source>
        <dbReference type="RuleBase" id="RU363013"/>
    </source>
</evidence>
<dbReference type="AlphaFoldDB" id="A0A835YH06"/>
<proteinExistence type="inferred from homology"/>
<dbReference type="PANTHER" id="PTHR21139:SF2">
    <property type="entry name" value="TRIOSEPHOSPHATE ISOMERASE"/>
    <property type="match status" value="1"/>
</dbReference>
<dbReference type="NCBIfam" id="TIGR00419">
    <property type="entry name" value="tim"/>
    <property type="match status" value="1"/>
</dbReference>
<dbReference type="InterPro" id="IPR020861">
    <property type="entry name" value="Triosephosphate_isomerase_AS"/>
</dbReference>
<comment type="caution">
    <text evidence="5">The sequence shown here is derived from an EMBL/GenBank/DDBJ whole genome shotgun (WGS) entry which is preliminary data.</text>
</comment>
<dbReference type="FunFam" id="3.20.20.70:FF:000025">
    <property type="entry name" value="Triosephosphate isomerase"/>
    <property type="match status" value="1"/>
</dbReference>
<dbReference type="SUPFAM" id="SSF51351">
    <property type="entry name" value="Triosephosphate isomerase (TIM)"/>
    <property type="match status" value="1"/>
</dbReference>
<comment type="pathway">
    <text evidence="4">Carbohydrate degradation; glycolysis; D-glyceraldehyde 3-phosphate from glycerone phosphate: step 1/1.</text>
</comment>
<dbReference type="OrthoDB" id="6715177at2759"/>
<keyword evidence="6" id="KW-1185">Reference proteome</keyword>
<comment type="catalytic activity">
    <reaction evidence="4">
        <text>D-glyceraldehyde 3-phosphate = dihydroxyacetone phosphate</text>
        <dbReference type="Rhea" id="RHEA:18585"/>
        <dbReference type="ChEBI" id="CHEBI:57642"/>
        <dbReference type="ChEBI" id="CHEBI:59776"/>
        <dbReference type="EC" id="5.3.1.1"/>
    </reaction>
</comment>